<protein>
    <recommendedName>
        <fullName evidence="5 10">Uridine phosphorylase</fullName>
        <ecNumber evidence="4 10">2.4.2.3</ecNumber>
    </recommendedName>
</protein>
<evidence type="ECO:0000256" key="9">
    <source>
        <dbReference type="ARBA" id="ARBA00048447"/>
    </source>
</evidence>
<organism evidence="12 13">
    <name type="scientific">Holdemanella biformis DSM 3989</name>
    <dbReference type="NCBI Taxonomy" id="518637"/>
    <lineage>
        <taxon>Bacteria</taxon>
        <taxon>Bacillati</taxon>
        <taxon>Bacillota</taxon>
        <taxon>Erysipelotrichia</taxon>
        <taxon>Erysipelotrichales</taxon>
        <taxon>Erysipelotrichaceae</taxon>
        <taxon>Holdemanella</taxon>
    </lineage>
</organism>
<proteinExistence type="inferred from homology"/>
<keyword evidence="7 10" id="KW-0328">Glycosyltransferase</keyword>
<accession>B7CDB0</accession>
<sequence>MIDYTEGSNKQYHIQLSENDVGDYVILTGDPKRVKDIASYLDDSYFVADNREYVTYSGYMNGILCSVVSTGIGGASTAIAIEELVRLGCHTFLRVGTCGGMRLDVQGGDIVIASGAIRQEGTTREYAPIEFPAVPHFDVLSAQVESAKKLCLPYHVGVVQSKDSFFGQHAPETMPVYQELQNKWSAYCKLDCLASEMESSTVFIVSQTRHVRSGAMFLCLANQEREKAGLSNIQNHDLKPLMECAVQTIKILIEKDEAENH</sequence>
<dbReference type="GO" id="GO:0044206">
    <property type="term" value="P:UMP salvage"/>
    <property type="evidence" value="ECO:0007669"/>
    <property type="project" value="UniProtKB-UniPathway"/>
</dbReference>
<dbReference type="EC" id="2.4.2.3" evidence="4 10"/>
<dbReference type="STRING" id="518637.EUBIFOR_02191"/>
<dbReference type="PANTHER" id="PTHR43691:SF11">
    <property type="entry name" value="FI09636P-RELATED"/>
    <property type="match status" value="1"/>
</dbReference>
<evidence type="ECO:0000256" key="5">
    <source>
        <dbReference type="ARBA" id="ARBA00021980"/>
    </source>
</evidence>
<dbReference type="EMBL" id="ABYT01000113">
    <property type="protein sequence ID" value="EEC89235.1"/>
    <property type="molecule type" value="Genomic_DNA"/>
</dbReference>
<dbReference type="InterPro" id="IPR035994">
    <property type="entry name" value="Nucleoside_phosphorylase_sf"/>
</dbReference>
<dbReference type="CDD" id="cd17767">
    <property type="entry name" value="UP_EcUdp-like"/>
    <property type="match status" value="1"/>
</dbReference>
<dbReference type="GO" id="GO:0005829">
    <property type="term" value="C:cytosol"/>
    <property type="evidence" value="ECO:0007669"/>
    <property type="project" value="TreeGrafter"/>
</dbReference>
<dbReference type="GO" id="GO:0009164">
    <property type="term" value="P:nucleoside catabolic process"/>
    <property type="evidence" value="ECO:0007669"/>
    <property type="project" value="UniProtKB-ARBA"/>
</dbReference>
<keyword evidence="6" id="KW-0963">Cytoplasm</keyword>
<comment type="catalytic activity">
    <reaction evidence="9 10">
        <text>uridine + phosphate = alpha-D-ribose 1-phosphate + uracil</text>
        <dbReference type="Rhea" id="RHEA:24388"/>
        <dbReference type="ChEBI" id="CHEBI:16704"/>
        <dbReference type="ChEBI" id="CHEBI:17568"/>
        <dbReference type="ChEBI" id="CHEBI:43474"/>
        <dbReference type="ChEBI" id="CHEBI:57720"/>
        <dbReference type="EC" id="2.4.2.3"/>
    </reaction>
</comment>
<evidence type="ECO:0000256" key="7">
    <source>
        <dbReference type="ARBA" id="ARBA00022676"/>
    </source>
</evidence>
<comment type="subcellular location">
    <subcellularLocation>
        <location evidence="1">Cytoplasm</location>
    </subcellularLocation>
</comment>
<dbReference type="Proteomes" id="UP000004315">
    <property type="component" value="Unassembled WGS sequence"/>
</dbReference>
<dbReference type="Gene3D" id="3.40.50.1580">
    <property type="entry name" value="Nucleoside phosphorylase domain"/>
    <property type="match status" value="1"/>
</dbReference>
<dbReference type="InterPro" id="IPR010058">
    <property type="entry name" value="Uridine_phosphorylase"/>
</dbReference>
<dbReference type="AlphaFoldDB" id="B7CDB0"/>
<comment type="similarity">
    <text evidence="3 10">Belongs to the PNP/UDP phosphorylase family.</text>
</comment>
<reference evidence="12 13" key="1">
    <citation type="submission" date="2008-10" db="EMBL/GenBank/DDBJ databases">
        <authorList>
            <person name="Fulton L."/>
            <person name="Clifton S."/>
            <person name="Fulton B."/>
            <person name="Xu J."/>
            <person name="Minx P."/>
            <person name="Pepin K.H."/>
            <person name="Johnson M."/>
            <person name="Bhonagiri V."/>
            <person name="Nash W.E."/>
            <person name="Mardis E.R."/>
            <person name="Wilson R.K."/>
        </authorList>
    </citation>
    <scope>NUCLEOTIDE SEQUENCE [LARGE SCALE GENOMIC DNA]</scope>
    <source>
        <strain evidence="12 13">DSM 3989</strain>
    </source>
</reference>
<dbReference type="GO" id="GO:0009166">
    <property type="term" value="P:nucleotide catabolic process"/>
    <property type="evidence" value="ECO:0007669"/>
    <property type="project" value="InterPro"/>
</dbReference>
<evidence type="ECO:0000256" key="8">
    <source>
        <dbReference type="ARBA" id="ARBA00022679"/>
    </source>
</evidence>
<dbReference type="PROSITE" id="PS01232">
    <property type="entry name" value="PNP_UDP_1"/>
    <property type="match status" value="1"/>
</dbReference>
<dbReference type="InterPro" id="IPR000845">
    <property type="entry name" value="Nucleoside_phosphorylase_d"/>
</dbReference>
<gene>
    <name evidence="12" type="ORF">EUBIFOR_02191</name>
</gene>
<dbReference type="NCBIfam" id="TIGR01718">
    <property type="entry name" value="Uridine-psphlse"/>
    <property type="match status" value="1"/>
</dbReference>
<dbReference type="InterPro" id="IPR018016">
    <property type="entry name" value="Nucleoside_phosphorylase_CS"/>
</dbReference>
<evidence type="ECO:0000256" key="4">
    <source>
        <dbReference type="ARBA" id="ARBA00011888"/>
    </source>
</evidence>
<evidence type="ECO:0000256" key="10">
    <source>
        <dbReference type="RuleBase" id="RU361131"/>
    </source>
</evidence>
<evidence type="ECO:0000256" key="2">
    <source>
        <dbReference type="ARBA" id="ARBA00004825"/>
    </source>
</evidence>
<comment type="caution">
    <text evidence="12">The sequence shown here is derived from an EMBL/GenBank/DDBJ whole genome shotgun (WGS) entry which is preliminary data.</text>
</comment>
<comment type="pathway">
    <text evidence="2 10">Pyrimidine metabolism; UMP biosynthesis via salvage pathway; uracil from uridine (phosphorylase route): step 1/1.</text>
</comment>
<keyword evidence="13" id="KW-1185">Reference proteome</keyword>
<dbReference type="Pfam" id="PF01048">
    <property type="entry name" value="PNP_UDP_1"/>
    <property type="match status" value="1"/>
</dbReference>
<evidence type="ECO:0000313" key="12">
    <source>
        <dbReference type="EMBL" id="EEC89235.1"/>
    </source>
</evidence>
<dbReference type="RefSeq" id="WP_003865971.1">
    <property type="nucleotide sequence ID" value="NZ_DS996848.1"/>
</dbReference>
<feature type="domain" description="Nucleoside phosphorylase" evidence="11">
    <location>
        <begin position="24"/>
        <end position="222"/>
    </location>
</feature>
<evidence type="ECO:0000313" key="13">
    <source>
        <dbReference type="Proteomes" id="UP000004315"/>
    </source>
</evidence>
<dbReference type="eggNOG" id="COG2820">
    <property type="taxonomic scope" value="Bacteria"/>
</dbReference>
<comment type="function">
    <text evidence="10">Catalyzes the reversible phosphorylytic cleavage of uridine to uracil and ribose-1-phosphate.</text>
</comment>
<keyword evidence="8 10" id="KW-0808">Transferase</keyword>
<reference evidence="12 13" key="2">
    <citation type="submission" date="2008-11" db="EMBL/GenBank/DDBJ databases">
        <title>Draft genome sequence of Eubacterium biforme (DSM 3989).</title>
        <authorList>
            <person name="Sudarsanam P."/>
            <person name="Ley R."/>
            <person name="Guruge J."/>
            <person name="Turnbaugh P.J."/>
            <person name="Mahowald M."/>
            <person name="Liep D."/>
            <person name="Gordon J."/>
        </authorList>
    </citation>
    <scope>NUCLEOTIDE SEQUENCE [LARGE SCALE GENOMIC DNA]</scope>
    <source>
        <strain evidence="12 13">DSM 3989</strain>
    </source>
</reference>
<dbReference type="SUPFAM" id="SSF53167">
    <property type="entry name" value="Purine and uridine phosphorylases"/>
    <property type="match status" value="1"/>
</dbReference>
<evidence type="ECO:0000256" key="1">
    <source>
        <dbReference type="ARBA" id="ARBA00004496"/>
    </source>
</evidence>
<evidence type="ECO:0000259" key="11">
    <source>
        <dbReference type="Pfam" id="PF01048"/>
    </source>
</evidence>
<evidence type="ECO:0000256" key="6">
    <source>
        <dbReference type="ARBA" id="ARBA00022490"/>
    </source>
</evidence>
<name>B7CDB0_9FIRM</name>
<dbReference type="HOGENOM" id="CLU_068457_0_0_9"/>
<dbReference type="GO" id="GO:0004850">
    <property type="term" value="F:uridine phosphorylase activity"/>
    <property type="evidence" value="ECO:0007669"/>
    <property type="project" value="UniProtKB-EC"/>
</dbReference>
<evidence type="ECO:0000256" key="3">
    <source>
        <dbReference type="ARBA" id="ARBA00010456"/>
    </source>
</evidence>
<dbReference type="UniPathway" id="UPA00574">
    <property type="reaction ID" value="UER00633"/>
</dbReference>
<dbReference type="PANTHER" id="PTHR43691">
    <property type="entry name" value="URIDINE PHOSPHORYLASE"/>
    <property type="match status" value="1"/>
</dbReference>